<name>A0A160VTL2_9EURY</name>
<comment type="similarity">
    <text evidence="1">Belongs to the UPF0216 family.</text>
</comment>
<dbReference type="KEGG" id="tch:CHITON_1320"/>
<organism evidence="3 4">
    <name type="scientific">Thermococcus chitonophagus</name>
    <dbReference type="NCBI Taxonomy" id="54262"/>
    <lineage>
        <taxon>Archaea</taxon>
        <taxon>Methanobacteriati</taxon>
        <taxon>Methanobacteriota</taxon>
        <taxon>Thermococci</taxon>
        <taxon>Thermococcales</taxon>
        <taxon>Thermococcaceae</taxon>
        <taxon>Thermococcus</taxon>
    </lineage>
</organism>
<proteinExistence type="inferred from homology"/>
<accession>A0A160VTL2</accession>
<evidence type="ECO:0000256" key="1">
    <source>
        <dbReference type="HAMAP-Rule" id="MF_00585"/>
    </source>
</evidence>
<dbReference type="InterPro" id="IPR002746">
    <property type="entry name" value="UPF0216"/>
</dbReference>
<reference evidence="4" key="2">
    <citation type="submission" date="2016-01" db="EMBL/GenBank/DDBJ databases">
        <authorList>
            <person name="Vorgias C.E."/>
        </authorList>
    </citation>
    <scope>NUCLEOTIDE SEQUENCE [LARGE SCALE GENOMIC DNA]</scope>
</reference>
<evidence type="ECO:0000313" key="3">
    <source>
        <dbReference type="EMBL" id="CUX78099.1"/>
    </source>
</evidence>
<evidence type="ECO:0000313" key="2">
    <source>
        <dbReference type="EMBL" id="ASJ17452.1"/>
    </source>
</evidence>
<dbReference type="HAMAP" id="MF_00585">
    <property type="entry name" value="UPF0216"/>
    <property type="match status" value="1"/>
</dbReference>
<evidence type="ECO:0000313" key="4">
    <source>
        <dbReference type="Proteomes" id="UP000093069"/>
    </source>
</evidence>
<dbReference type="EMBL" id="CP015193">
    <property type="protein sequence ID" value="ASJ17452.1"/>
    <property type="molecule type" value="Genomic_DNA"/>
</dbReference>
<dbReference type="EMBL" id="LN999010">
    <property type="protein sequence ID" value="CUX78099.1"/>
    <property type="molecule type" value="Genomic_DNA"/>
</dbReference>
<evidence type="ECO:0000313" key="5">
    <source>
        <dbReference type="Proteomes" id="UP000250189"/>
    </source>
</evidence>
<dbReference type="Pfam" id="PF01886">
    <property type="entry name" value="DUF61"/>
    <property type="match status" value="1"/>
</dbReference>
<reference evidence="2 5" key="3">
    <citation type="submission" date="2016-04" db="EMBL/GenBank/DDBJ databases">
        <title>Complete genome sequence of Thermococcus chitonophagus type strain GC74.</title>
        <authorList>
            <person name="Oger P.M."/>
        </authorList>
    </citation>
    <scope>NUCLEOTIDE SEQUENCE [LARGE SCALE GENOMIC DNA]</scope>
    <source>
        <strain evidence="2 5">GC74</strain>
    </source>
</reference>
<protein>
    <recommendedName>
        <fullName evidence="1">UPF0216 protein A3L04_10410</fullName>
    </recommendedName>
</protein>
<dbReference type="PIRSF" id="PIRSF005264">
    <property type="entry name" value="UCP005264"/>
    <property type="match status" value="1"/>
</dbReference>
<dbReference type="RefSeq" id="WP_068577888.1">
    <property type="nucleotide sequence ID" value="NZ_CP015193.1"/>
</dbReference>
<dbReference type="OrthoDB" id="18795at2157"/>
<dbReference type="STRING" id="54262.CHITON_1320"/>
<sequence>MERVEKIIEFEIARINSHLPRRRESLLRLISMDDPRIQLRDGSYHYFKRDELMFLRSILDEEDAEKLKLPIVLEISTVDRGSFIVRGRVEVRVIKRVLGMEEGYEEGTVLRLPRYYLPRIRRKLPTTTVHAFIVEW</sequence>
<dbReference type="AlphaFoldDB" id="A0A160VTL2"/>
<gene>
    <name evidence="2" type="ORF">A3L04_10410</name>
    <name evidence="3" type="ORF">CHITON_1320</name>
</gene>
<dbReference type="NCBIfam" id="NF003153">
    <property type="entry name" value="PRK04115.1"/>
    <property type="match status" value="1"/>
</dbReference>
<dbReference type="Proteomes" id="UP000250189">
    <property type="component" value="Chromosome"/>
</dbReference>
<dbReference type="Proteomes" id="UP000093069">
    <property type="component" value="Chromosome I"/>
</dbReference>
<dbReference type="GeneID" id="33322998"/>
<reference evidence="3" key="1">
    <citation type="submission" date="2016-01" db="EMBL/GenBank/DDBJ databases">
        <authorList>
            <person name="Oliw E.H."/>
        </authorList>
    </citation>
    <scope>NUCLEOTIDE SEQUENCE</scope>
    <source>
        <strain evidence="3">1</strain>
    </source>
</reference>
<keyword evidence="5" id="KW-1185">Reference proteome</keyword>